<evidence type="ECO:0000256" key="9">
    <source>
        <dbReference type="ARBA" id="ARBA00023295"/>
    </source>
</evidence>
<evidence type="ECO:0000256" key="10">
    <source>
        <dbReference type="ARBA" id="ARBA00023326"/>
    </source>
</evidence>
<dbReference type="SUPFAM" id="SSF54556">
    <property type="entry name" value="Chitinase insertion domain"/>
    <property type="match status" value="1"/>
</dbReference>
<dbReference type="InterPro" id="IPR029070">
    <property type="entry name" value="Chitinase_insertion_sf"/>
</dbReference>
<dbReference type="SMART" id="SM00270">
    <property type="entry name" value="ChtBD1"/>
    <property type="match status" value="1"/>
</dbReference>
<feature type="domain" description="Chitin-binding type-1" evidence="14">
    <location>
        <begin position="142"/>
        <end position="188"/>
    </location>
</feature>
<evidence type="ECO:0000256" key="12">
    <source>
        <dbReference type="RuleBase" id="RU000489"/>
    </source>
</evidence>
<feature type="disulfide bond" evidence="11">
    <location>
        <begin position="156"/>
        <end position="168"/>
    </location>
</feature>
<dbReference type="Gene3D" id="3.10.50.10">
    <property type="match status" value="1"/>
</dbReference>
<protein>
    <recommendedName>
        <fullName evidence="3">chitinase</fullName>
        <ecNumber evidence="3">3.2.1.14</ecNumber>
    </recommendedName>
</protein>
<evidence type="ECO:0000256" key="13">
    <source>
        <dbReference type="SAM" id="SignalP"/>
    </source>
</evidence>
<feature type="signal peptide" evidence="13">
    <location>
        <begin position="1"/>
        <end position="21"/>
    </location>
</feature>
<dbReference type="eggNOG" id="KOG2806">
    <property type="taxonomic scope" value="Eukaryota"/>
</dbReference>
<dbReference type="GO" id="GO:0000272">
    <property type="term" value="P:polysaccharide catabolic process"/>
    <property type="evidence" value="ECO:0007669"/>
    <property type="project" value="UniProtKB-KW"/>
</dbReference>
<dbReference type="GeneID" id="10024486"/>
<organism evidence="17">
    <name type="scientific">Arthroderma gypseum (strain ATCC MYA-4604 / CBS 118893)</name>
    <name type="common">Microsporum gypseum</name>
    <dbReference type="NCBI Taxonomy" id="535722"/>
    <lineage>
        <taxon>Eukaryota</taxon>
        <taxon>Fungi</taxon>
        <taxon>Dikarya</taxon>
        <taxon>Ascomycota</taxon>
        <taxon>Pezizomycotina</taxon>
        <taxon>Eurotiomycetes</taxon>
        <taxon>Eurotiomycetidae</taxon>
        <taxon>Onygenales</taxon>
        <taxon>Arthrodermataceae</taxon>
        <taxon>Nannizzia</taxon>
    </lineage>
</organism>
<dbReference type="GO" id="GO:0008061">
    <property type="term" value="F:chitin binding"/>
    <property type="evidence" value="ECO:0007669"/>
    <property type="project" value="UniProtKB-UniRule"/>
</dbReference>
<evidence type="ECO:0000256" key="6">
    <source>
        <dbReference type="ARBA" id="ARBA00023024"/>
    </source>
</evidence>
<keyword evidence="5 12" id="KW-0378">Hydrolase</keyword>
<dbReference type="EMBL" id="DS989831">
    <property type="protein sequence ID" value="EFQ96937.1"/>
    <property type="molecule type" value="Genomic_DNA"/>
</dbReference>
<keyword evidence="4 11" id="KW-0147">Chitin-binding</keyword>
<dbReference type="InParanoid" id="E4V771"/>
<dbReference type="SUPFAM" id="SSF51445">
    <property type="entry name" value="(Trans)glycosidases"/>
    <property type="match status" value="1"/>
</dbReference>
<sequence length="783" mass="84149">MCWYLSAIVATGLLAGASVDATTDSIPHTQSLTTSTAKWEPHPPLPRNSSKALAALFQAYSPDTPVFLNHELANRLASNGTHSSQMSLNGKDVVLDKKALPLGTCAPGTPCTNGACCSKTGVCSYAPSSCAPKNCISNCDAKAPCGQYAAKGEGNCPLNVCCSEFGFCGTTTDFCGKGCQKDYGSCEEVKRPSCLGNSANGRRIGYYEGWAGDPSARPCDRKLPTDLDLTGLTHLNFAFAFFDPKSFSITPMTDTTAKLYKSFTGLKDKHQWLETWISIGGWSFNNDGNNPDTRTAFSRMVGSAANRRAFISSLENFMQTYGFNGVDIDWEYPAAHDRGGVAADTGNLAELVAEMRAAWGKSYGITATLPLSYWYLQGFDVKTMQEYVDWFNVMSYDIHGVWDANTRFQGQYIRPHTNLTEIKQGLDLLWMAGVAPEKVTLGVGWYGRSFTLADPSCSQPNGVCQFTEGGKPGRCTNSAGTLSIAEIKAIIASGAATQYLDSEAAVRWMTWDNNQWVSYDDGATTLQKIQAANSLCLGGIMIWALDQDNSKGSAMNDLLGIGEANGVSEAAAREYKEQLNNATLQSAIASSCYWTLCDEGCNDGYFDVTEAKGQVTNVQKRPICSNGQLQTLCCAPGTTVGKCEWEGFRGVGLPCTPVCSDPEAAIVARNSNSYTNNEFDQLMDLTCTGGYQAFCCSGFVPSSKTNTKNKFLYGQGIFNKLDLARIKSRDLAKGARDDTLTVAICAAAVGVLIAAAPFTSGLSLIGISEALTLCHRWNSSFGS</sequence>
<accession>E4V771</accession>
<dbReference type="STRING" id="535722.E4V771"/>
<keyword evidence="6" id="KW-0146">Chitin degradation</keyword>
<keyword evidence="8" id="KW-0119">Carbohydrate metabolism</keyword>
<dbReference type="SUPFAM" id="SSF57016">
    <property type="entry name" value="Plant lectins/antimicrobial peptides"/>
    <property type="match status" value="1"/>
</dbReference>
<evidence type="ECO:0000313" key="17">
    <source>
        <dbReference type="Proteomes" id="UP000002669"/>
    </source>
</evidence>
<dbReference type="InterPro" id="IPR011583">
    <property type="entry name" value="Chitinase_II/V-like_cat"/>
</dbReference>
<evidence type="ECO:0000313" key="16">
    <source>
        <dbReference type="EMBL" id="EFQ96937.1"/>
    </source>
</evidence>
<feature type="disulfide bond" evidence="11">
    <location>
        <begin position="161"/>
        <end position="175"/>
    </location>
</feature>
<comment type="catalytic activity">
    <reaction evidence="1">
        <text>Random endo-hydrolysis of N-acetyl-beta-D-glucosaminide (1-&gt;4)-beta-linkages in chitin and chitodextrins.</text>
        <dbReference type="EC" id="3.2.1.14"/>
    </reaction>
</comment>
<dbReference type="PROSITE" id="PS01095">
    <property type="entry name" value="GH18_1"/>
    <property type="match status" value="1"/>
</dbReference>
<evidence type="ECO:0000256" key="3">
    <source>
        <dbReference type="ARBA" id="ARBA00012729"/>
    </source>
</evidence>
<dbReference type="PROSITE" id="PS00026">
    <property type="entry name" value="CHIT_BIND_I_1"/>
    <property type="match status" value="1"/>
</dbReference>
<dbReference type="OMA" id="CASGTAM"/>
<keyword evidence="9 12" id="KW-0326">Glycosidase</keyword>
<dbReference type="GO" id="GO:0006032">
    <property type="term" value="P:chitin catabolic process"/>
    <property type="evidence" value="ECO:0007669"/>
    <property type="project" value="UniProtKB-KW"/>
</dbReference>
<reference evidence="17" key="1">
    <citation type="journal article" date="2012" name="MBio">
        <title>Comparative genome analysis of Trichophyton rubrum and related dermatophytes reveals candidate genes involved in infection.</title>
        <authorList>
            <person name="Martinez D.A."/>
            <person name="Oliver B.G."/>
            <person name="Graeser Y."/>
            <person name="Goldberg J.M."/>
            <person name="Li W."/>
            <person name="Martinez-Rossi N.M."/>
            <person name="Monod M."/>
            <person name="Shelest E."/>
            <person name="Barton R.C."/>
            <person name="Birch E."/>
            <person name="Brakhage A.A."/>
            <person name="Chen Z."/>
            <person name="Gurr S.J."/>
            <person name="Heiman D."/>
            <person name="Heitman J."/>
            <person name="Kosti I."/>
            <person name="Rossi A."/>
            <person name="Saif S."/>
            <person name="Samalova M."/>
            <person name="Saunders C.W."/>
            <person name="Shea T."/>
            <person name="Summerbell R.C."/>
            <person name="Xu J."/>
            <person name="Young S."/>
            <person name="Zeng Q."/>
            <person name="Birren B.W."/>
            <person name="Cuomo C.A."/>
            <person name="White T.C."/>
        </authorList>
    </citation>
    <scope>NUCLEOTIDE SEQUENCE [LARGE SCALE GENOMIC DNA]</scope>
    <source>
        <strain evidence="17">ATCC MYA-4604 / CBS 118893</strain>
    </source>
</reference>
<dbReference type="EC" id="3.2.1.14" evidence="3"/>
<dbReference type="AlphaFoldDB" id="E4V771"/>
<evidence type="ECO:0000256" key="8">
    <source>
        <dbReference type="ARBA" id="ARBA00023277"/>
    </source>
</evidence>
<evidence type="ECO:0000256" key="1">
    <source>
        <dbReference type="ARBA" id="ARBA00000822"/>
    </source>
</evidence>
<keyword evidence="13" id="KW-0732">Signal</keyword>
<keyword evidence="10" id="KW-0624">Polysaccharide degradation</keyword>
<dbReference type="InterPro" id="IPR001579">
    <property type="entry name" value="Glyco_hydro_18_chit_AS"/>
</dbReference>
<dbReference type="PROSITE" id="PS50941">
    <property type="entry name" value="CHIT_BIND_I_2"/>
    <property type="match status" value="1"/>
</dbReference>
<dbReference type="InterPro" id="IPR017853">
    <property type="entry name" value="GH"/>
</dbReference>
<evidence type="ECO:0000259" key="14">
    <source>
        <dbReference type="PROSITE" id="PS50941"/>
    </source>
</evidence>
<dbReference type="Pfam" id="PF00187">
    <property type="entry name" value="Chitin_bind_1"/>
    <property type="match status" value="1"/>
</dbReference>
<dbReference type="PANTHER" id="PTHR11177">
    <property type="entry name" value="CHITINASE"/>
    <property type="match status" value="1"/>
</dbReference>
<keyword evidence="17" id="KW-1185">Reference proteome</keyword>
<dbReference type="RefSeq" id="XP_003169314.1">
    <property type="nucleotide sequence ID" value="XM_003169266.1"/>
</dbReference>
<dbReference type="VEuPathDB" id="FungiDB:MGYG_08862"/>
<keyword evidence="11" id="KW-1015">Disulfide bond</keyword>
<dbReference type="OrthoDB" id="73875at2759"/>
<evidence type="ECO:0000256" key="7">
    <source>
        <dbReference type="ARBA" id="ARBA00023026"/>
    </source>
</evidence>
<feature type="chain" id="PRO_5003188437" description="chitinase" evidence="13">
    <location>
        <begin position="22"/>
        <end position="783"/>
    </location>
</feature>
<evidence type="ECO:0000256" key="11">
    <source>
        <dbReference type="PROSITE-ProRule" id="PRU00261"/>
    </source>
</evidence>
<evidence type="ECO:0000256" key="2">
    <source>
        <dbReference type="ARBA" id="ARBA00008682"/>
    </source>
</evidence>
<gene>
    <name evidence="16" type="ORF">MGYG_08862</name>
</gene>
<dbReference type="SMART" id="SM00636">
    <property type="entry name" value="Glyco_18"/>
    <property type="match status" value="1"/>
</dbReference>
<dbReference type="InterPro" id="IPR050314">
    <property type="entry name" value="Glycosyl_Hydrlase_18"/>
</dbReference>
<comment type="caution">
    <text evidence="11">Lacks conserved residue(s) required for the propagation of feature annotation.</text>
</comment>
<dbReference type="InterPro" id="IPR018371">
    <property type="entry name" value="Chitin-binding_1_CS"/>
</dbReference>
<dbReference type="Gene3D" id="3.30.60.10">
    <property type="entry name" value="Endochitinase-like"/>
    <property type="match status" value="1"/>
</dbReference>
<evidence type="ECO:0000256" key="4">
    <source>
        <dbReference type="ARBA" id="ARBA00022669"/>
    </source>
</evidence>
<keyword evidence="7" id="KW-0843">Virulence</keyword>
<feature type="domain" description="GH18" evidence="15">
    <location>
        <begin position="201"/>
        <end position="562"/>
    </location>
</feature>
<dbReference type="Pfam" id="PF00704">
    <property type="entry name" value="Glyco_hydro_18"/>
    <property type="match status" value="1"/>
</dbReference>
<dbReference type="InterPro" id="IPR001223">
    <property type="entry name" value="Glyco_hydro18_cat"/>
</dbReference>
<dbReference type="PANTHER" id="PTHR11177:SF333">
    <property type="entry name" value="CHITINASE"/>
    <property type="match status" value="1"/>
</dbReference>
<dbReference type="Gene3D" id="3.20.20.80">
    <property type="entry name" value="Glycosidases"/>
    <property type="match status" value="1"/>
</dbReference>
<dbReference type="InterPro" id="IPR036861">
    <property type="entry name" value="Endochitinase-like_sf"/>
</dbReference>
<dbReference type="GO" id="GO:0008843">
    <property type="term" value="F:endochitinase activity"/>
    <property type="evidence" value="ECO:0007669"/>
    <property type="project" value="UniProtKB-EC"/>
</dbReference>
<dbReference type="PROSITE" id="PS51910">
    <property type="entry name" value="GH18_2"/>
    <property type="match status" value="1"/>
</dbReference>
<dbReference type="HOGENOM" id="CLU_002833_2_2_1"/>
<dbReference type="InterPro" id="IPR001002">
    <property type="entry name" value="Chitin-bd_1"/>
</dbReference>
<comment type="similarity">
    <text evidence="2">Belongs to the glycosyl hydrolase 18 family. Chitinase class V subfamily.</text>
</comment>
<name>E4V771_ARTGP</name>
<evidence type="ECO:0000256" key="5">
    <source>
        <dbReference type="ARBA" id="ARBA00022801"/>
    </source>
</evidence>
<evidence type="ECO:0000259" key="15">
    <source>
        <dbReference type="PROSITE" id="PS51910"/>
    </source>
</evidence>
<proteinExistence type="inferred from homology"/>
<dbReference type="Proteomes" id="UP000002669">
    <property type="component" value="Unassembled WGS sequence"/>
</dbReference>